<sequence length="97" mass="10949">MDSSYVPIKIAQPQLLNNQRHLAMQNFTTKIDQMMKDEKLFEPQGGPIILSQVAFCQDEKLFEPQGDPIILSQIRNEYGAESQAFGASGNAYLTWTI</sequence>
<protein>
    <submittedName>
        <fullName evidence="1">Galactose-binding domain-like protein</fullName>
    </submittedName>
</protein>
<dbReference type="AlphaFoldDB" id="A0A2U1L413"/>
<dbReference type="EMBL" id="PKPP01011672">
    <property type="protein sequence ID" value="PWA43730.1"/>
    <property type="molecule type" value="Genomic_DNA"/>
</dbReference>
<reference evidence="1 2" key="1">
    <citation type="journal article" date="2018" name="Mol. Plant">
        <title>The genome of Artemisia annua provides insight into the evolution of Asteraceae family and artemisinin biosynthesis.</title>
        <authorList>
            <person name="Shen Q."/>
            <person name="Zhang L."/>
            <person name="Liao Z."/>
            <person name="Wang S."/>
            <person name="Yan T."/>
            <person name="Shi P."/>
            <person name="Liu M."/>
            <person name="Fu X."/>
            <person name="Pan Q."/>
            <person name="Wang Y."/>
            <person name="Lv Z."/>
            <person name="Lu X."/>
            <person name="Zhang F."/>
            <person name="Jiang W."/>
            <person name="Ma Y."/>
            <person name="Chen M."/>
            <person name="Hao X."/>
            <person name="Li L."/>
            <person name="Tang Y."/>
            <person name="Lv G."/>
            <person name="Zhou Y."/>
            <person name="Sun X."/>
            <person name="Brodelius P.E."/>
            <person name="Rose J.K.C."/>
            <person name="Tang K."/>
        </authorList>
    </citation>
    <scope>NUCLEOTIDE SEQUENCE [LARGE SCALE GENOMIC DNA]</scope>
    <source>
        <strain evidence="2">cv. Huhao1</strain>
        <tissue evidence="1">Leaf</tissue>
    </source>
</reference>
<dbReference type="STRING" id="35608.A0A2U1L413"/>
<dbReference type="GO" id="GO:0004553">
    <property type="term" value="F:hydrolase activity, hydrolyzing O-glycosyl compounds"/>
    <property type="evidence" value="ECO:0007669"/>
    <property type="project" value="InterPro"/>
</dbReference>
<dbReference type="GO" id="GO:0005975">
    <property type="term" value="P:carbohydrate metabolic process"/>
    <property type="evidence" value="ECO:0007669"/>
    <property type="project" value="InterPro"/>
</dbReference>
<name>A0A2U1L413_ARTAN</name>
<evidence type="ECO:0000313" key="2">
    <source>
        <dbReference type="Proteomes" id="UP000245207"/>
    </source>
</evidence>
<evidence type="ECO:0000313" key="1">
    <source>
        <dbReference type="EMBL" id="PWA43730.1"/>
    </source>
</evidence>
<organism evidence="1 2">
    <name type="scientific">Artemisia annua</name>
    <name type="common">Sweet wormwood</name>
    <dbReference type="NCBI Taxonomy" id="35608"/>
    <lineage>
        <taxon>Eukaryota</taxon>
        <taxon>Viridiplantae</taxon>
        <taxon>Streptophyta</taxon>
        <taxon>Embryophyta</taxon>
        <taxon>Tracheophyta</taxon>
        <taxon>Spermatophyta</taxon>
        <taxon>Magnoliopsida</taxon>
        <taxon>eudicotyledons</taxon>
        <taxon>Gunneridae</taxon>
        <taxon>Pentapetalae</taxon>
        <taxon>asterids</taxon>
        <taxon>campanulids</taxon>
        <taxon>Asterales</taxon>
        <taxon>Asteraceae</taxon>
        <taxon>Asteroideae</taxon>
        <taxon>Anthemideae</taxon>
        <taxon>Artemisiinae</taxon>
        <taxon>Artemisia</taxon>
    </lineage>
</organism>
<accession>A0A2U1L413</accession>
<gene>
    <name evidence="1" type="ORF">CTI12_AA532980</name>
</gene>
<proteinExistence type="predicted"/>
<dbReference type="OrthoDB" id="1657402at2759"/>
<keyword evidence="2" id="KW-1185">Reference proteome</keyword>
<dbReference type="InterPro" id="IPR001944">
    <property type="entry name" value="Glycoside_Hdrlase_35"/>
</dbReference>
<dbReference type="PANTHER" id="PTHR23421">
    <property type="entry name" value="BETA-GALACTOSIDASE RELATED"/>
    <property type="match status" value="1"/>
</dbReference>
<comment type="caution">
    <text evidence="1">The sequence shown here is derived from an EMBL/GenBank/DDBJ whole genome shotgun (WGS) entry which is preliminary data.</text>
</comment>
<dbReference type="Proteomes" id="UP000245207">
    <property type="component" value="Unassembled WGS sequence"/>
</dbReference>